<protein>
    <submittedName>
        <fullName evidence="1">Schizosaccharomyces specific protein</fullName>
    </submittedName>
</protein>
<reference evidence="1 2" key="1">
    <citation type="journal article" date="2023" name="G3 (Bethesda)">
        <title>A high-quality reference genome for the fission yeast Schizosaccharomyces osmophilus.</title>
        <authorList>
            <person name="Jia G.S."/>
            <person name="Zhang W.C."/>
            <person name="Liang Y."/>
            <person name="Liu X.H."/>
            <person name="Rhind N."/>
            <person name="Pidoux A."/>
            <person name="Brysch-Herzberg M."/>
            <person name="Du L.L."/>
        </authorList>
    </citation>
    <scope>NUCLEOTIDE SEQUENCE [LARGE SCALE GENOMIC DNA]</scope>
    <source>
        <strain evidence="1 2">CBS 15793</strain>
    </source>
</reference>
<accession>A0AAF0ATU1</accession>
<dbReference type="Proteomes" id="UP001212411">
    <property type="component" value="Chromosome 1"/>
</dbReference>
<dbReference type="GeneID" id="80874916"/>
<evidence type="ECO:0000313" key="1">
    <source>
        <dbReference type="EMBL" id="WBW70982.1"/>
    </source>
</evidence>
<dbReference type="KEGG" id="som:SOMG_01434"/>
<dbReference type="RefSeq" id="XP_056035225.1">
    <property type="nucleotide sequence ID" value="XM_056180227.1"/>
</dbReference>
<sequence length="228" mass="27210">MLSMIALLQQIKEDESQLLDLYRVFFRGKQIKWQELKVDKSELDSYMMKIGYNKRNLILISYAHHLQELLRMPRLDTHQLVKCIRQATAECKRSYIIDMQEASFRYKNVSSLKFMFNNMWKPFLNESTNKDLSLLPISFELSFSSVFGAFLFSVKEIYSMFYRTFEEMKESKKPPSATIFFGFFSKDPEFSSLRNHYERFNSKICKLLQMILEEVSICLELGRIQRKL</sequence>
<gene>
    <name evidence="1" type="ORF">SOMG_01434</name>
</gene>
<proteinExistence type="predicted"/>
<dbReference type="EMBL" id="CP115611">
    <property type="protein sequence ID" value="WBW70982.1"/>
    <property type="molecule type" value="Genomic_DNA"/>
</dbReference>
<evidence type="ECO:0000313" key="2">
    <source>
        <dbReference type="Proteomes" id="UP001212411"/>
    </source>
</evidence>
<organism evidence="1 2">
    <name type="scientific">Schizosaccharomyces osmophilus</name>
    <dbReference type="NCBI Taxonomy" id="2545709"/>
    <lineage>
        <taxon>Eukaryota</taxon>
        <taxon>Fungi</taxon>
        <taxon>Dikarya</taxon>
        <taxon>Ascomycota</taxon>
        <taxon>Taphrinomycotina</taxon>
        <taxon>Schizosaccharomycetes</taxon>
        <taxon>Schizosaccharomycetales</taxon>
        <taxon>Schizosaccharomycetaceae</taxon>
        <taxon>Schizosaccharomyces</taxon>
    </lineage>
</organism>
<name>A0AAF0ATU1_9SCHI</name>
<keyword evidence="2" id="KW-1185">Reference proteome</keyword>
<dbReference type="AlphaFoldDB" id="A0AAF0ATU1"/>